<evidence type="ECO:0000313" key="2">
    <source>
        <dbReference type="Proteomes" id="UP000003174"/>
    </source>
</evidence>
<comment type="caution">
    <text evidence="1">The sequence shown here is derived from an EMBL/GenBank/DDBJ whole genome shotgun (WGS) entry which is preliminary data.</text>
</comment>
<dbReference type="AlphaFoldDB" id="C0EVJ3"/>
<organism evidence="1 2">
    <name type="scientific">Anaerobutyricum hallii DSM 3353</name>
    <dbReference type="NCBI Taxonomy" id="411469"/>
    <lineage>
        <taxon>Bacteria</taxon>
        <taxon>Bacillati</taxon>
        <taxon>Bacillota</taxon>
        <taxon>Clostridia</taxon>
        <taxon>Lachnospirales</taxon>
        <taxon>Lachnospiraceae</taxon>
        <taxon>Anaerobutyricum</taxon>
    </lineage>
</organism>
<sequence>MYSIIKIDFISSDKNFNRYNTPLYRRNQGIFDYFFKNFLKK</sequence>
<proteinExistence type="predicted"/>
<evidence type="ECO:0000313" key="1">
    <source>
        <dbReference type="EMBL" id="EEG36848.1"/>
    </source>
</evidence>
<gene>
    <name evidence="1" type="ORF">EUBHAL_01431</name>
</gene>
<name>C0EVJ3_9FIRM</name>
<accession>C0EVJ3</accession>
<reference evidence="1 2" key="1">
    <citation type="submission" date="2009-01" db="EMBL/GenBank/DDBJ databases">
        <authorList>
            <person name="Fulton L."/>
            <person name="Clifton S."/>
            <person name="Fulton B."/>
            <person name="Xu J."/>
            <person name="Minx P."/>
            <person name="Pepin K.H."/>
            <person name="Johnson M."/>
            <person name="Bhonagiri V."/>
            <person name="Nash W.E."/>
            <person name="Mardis E.R."/>
            <person name="Wilson R.K."/>
        </authorList>
    </citation>
    <scope>NUCLEOTIDE SEQUENCE [LARGE SCALE GENOMIC DNA]</scope>
    <source>
        <strain evidence="1 2">DSM 3353</strain>
    </source>
</reference>
<dbReference type="EMBL" id="ACEP01000064">
    <property type="protein sequence ID" value="EEG36848.1"/>
    <property type="molecule type" value="Genomic_DNA"/>
</dbReference>
<protein>
    <submittedName>
        <fullName evidence="1">Uncharacterized protein</fullName>
    </submittedName>
</protein>
<reference evidence="1 2" key="2">
    <citation type="submission" date="2009-02" db="EMBL/GenBank/DDBJ databases">
        <title>Draft genome sequence of Eubacterium hallii (DSM 3353).</title>
        <authorList>
            <person name="Sudarsanam P."/>
            <person name="Ley R."/>
            <person name="Guruge J."/>
            <person name="Turnbaugh P.J."/>
            <person name="Mahowald M."/>
            <person name="Liep D."/>
            <person name="Gordon J."/>
        </authorList>
    </citation>
    <scope>NUCLEOTIDE SEQUENCE [LARGE SCALE GENOMIC DNA]</scope>
    <source>
        <strain evidence="1 2">DSM 3353</strain>
    </source>
</reference>
<dbReference type="Proteomes" id="UP000003174">
    <property type="component" value="Unassembled WGS sequence"/>
</dbReference>